<dbReference type="Proteomes" id="UP000439752">
    <property type="component" value="Unassembled WGS sequence"/>
</dbReference>
<evidence type="ECO:0000256" key="1">
    <source>
        <dbReference type="ARBA" id="ARBA00004651"/>
    </source>
</evidence>
<evidence type="ECO:0000256" key="4">
    <source>
        <dbReference type="ARBA" id="ARBA00022692"/>
    </source>
</evidence>
<dbReference type="RefSeq" id="WP_029332707.1">
    <property type="nucleotide sequence ID" value="NZ_LR732308.1"/>
</dbReference>
<keyword evidence="6 7" id="KW-0472">Membrane</keyword>
<dbReference type="Pfam" id="PF00528">
    <property type="entry name" value="BPD_transp_1"/>
    <property type="match status" value="1"/>
</dbReference>
<evidence type="ECO:0000259" key="8">
    <source>
        <dbReference type="PROSITE" id="PS50928"/>
    </source>
</evidence>
<keyword evidence="2 7" id="KW-0813">Transport</keyword>
<keyword evidence="5 7" id="KW-1133">Transmembrane helix</keyword>
<keyword evidence="10" id="KW-1185">Reference proteome</keyword>
<dbReference type="GO" id="GO:0055085">
    <property type="term" value="P:transmembrane transport"/>
    <property type="evidence" value="ECO:0007669"/>
    <property type="project" value="InterPro"/>
</dbReference>
<dbReference type="PROSITE" id="PS50928">
    <property type="entry name" value="ABC_TM1"/>
    <property type="match status" value="1"/>
</dbReference>
<name>A0A653I3C4_9BACL</name>
<feature type="domain" description="ABC transmembrane type-1" evidence="8">
    <location>
        <begin position="74"/>
        <end position="285"/>
    </location>
</feature>
<dbReference type="CDD" id="cd06261">
    <property type="entry name" value="TM_PBP2"/>
    <property type="match status" value="1"/>
</dbReference>
<reference evidence="9 10" key="1">
    <citation type="submission" date="2019-10" db="EMBL/GenBank/DDBJ databases">
        <authorList>
            <person name="Karimi E."/>
        </authorList>
    </citation>
    <scope>NUCLEOTIDE SEQUENCE [LARGE SCALE GENOMIC DNA]</scope>
    <source>
        <strain evidence="9">Exiguobacterium sp. 9Y</strain>
    </source>
</reference>
<dbReference type="AlphaFoldDB" id="A0A653I3C4"/>
<gene>
    <name evidence="9" type="primary">amyD</name>
    <name evidence="9" type="ORF">EXIGUO9Y_110142</name>
</gene>
<evidence type="ECO:0000256" key="2">
    <source>
        <dbReference type="ARBA" id="ARBA00022448"/>
    </source>
</evidence>
<feature type="transmembrane region" description="Helical" evidence="7">
    <location>
        <begin position="80"/>
        <end position="100"/>
    </location>
</feature>
<feature type="transmembrane region" description="Helical" evidence="7">
    <location>
        <begin position="271"/>
        <end position="288"/>
    </location>
</feature>
<organism evidence="9 10">
    <name type="scientific">Exiguobacterium oxidotolerans</name>
    <dbReference type="NCBI Taxonomy" id="223958"/>
    <lineage>
        <taxon>Bacteria</taxon>
        <taxon>Bacillati</taxon>
        <taxon>Bacillota</taxon>
        <taxon>Bacilli</taxon>
        <taxon>Bacillales</taxon>
        <taxon>Bacillales Family XII. Incertae Sedis</taxon>
        <taxon>Exiguobacterium</taxon>
    </lineage>
</organism>
<dbReference type="PANTHER" id="PTHR30193">
    <property type="entry name" value="ABC TRANSPORTER PERMEASE PROTEIN"/>
    <property type="match status" value="1"/>
</dbReference>
<feature type="transmembrane region" description="Helical" evidence="7">
    <location>
        <begin position="160"/>
        <end position="183"/>
    </location>
</feature>
<evidence type="ECO:0000256" key="3">
    <source>
        <dbReference type="ARBA" id="ARBA00022475"/>
    </source>
</evidence>
<sequence length="296" mass="33398">MASGNKKKLKRGLDFWMFVGPVFLVFAVIVLVPFFNGVMYSFTDWNGITGELNWIGFDNYVRLFTSDEQFQQSFWLTTRYTIVAVVLTNLVGFILAFLLTQNIRTRNFLRTIFFMPNLIGGLILGFIWQFIYVKGFSSIGELTGWSLFELPWLGDARTGFWGIVIVSIWQGGGYIMVIYIAALQNVPQELVEAAKIDGANRLSTLRNITIPLIMPSVTICLFLTISWSFKLFDTNLSLTNGGPFKSTEMLALNIYKESFTNNNLGLGSAKAVIFFVIVAAITVTQVYLTKKREVEA</sequence>
<comment type="similarity">
    <text evidence="7">Belongs to the binding-protein-dependent transport system permease family.</text>
</comment>
<dbReference type="InterPro" id="IPR051393">
    <property type="entry name" value="ABC_transporter_permease"/>
</dbReference>
<dbReference type="InterPro" id="IPR000515">
    <property type="entry name" value="MetI-like"/>
</dbReference>
<feature type="transmembrane region" description="Helical" evidence="7">
    <location>
        <begin position="12"/>
        <end position="35"/>
    </location>
</feature>
<dbReference type="SUPFAM" id="SSF161098">
    <property type="entry name" value="MetI-like"/>
    <property type="match status" value="1"/>
</dbReference>
<evidence type="ECO:0000256" key="7">
    <source>
        <dbReference type="RuleBase" id="RU363032"/>
    </source>
</evidence>
<keyword evidence="3" id="KW-1003">Cell membrane</keyword>
<feature type="transmembrane region" description="Helical" evidence="7">
    <location>
        <begin position="204"/>
        <end position="229"/>
    </location>
</feature>
<dbReference type="GO" id="GO:0005886">
    <property type="term" value="C:plasma membrane"/>
    <property type="evidence" value="ECO:0007669"/>
    <property type="project" value="UniProtKB-SubCell"/>
</dbReference>
<protein>
    <submittedName>
        <fullName evidence="9">Putative starch degradation products transport system permease protein AmyD</fullName>
    </submittedName>
</protein>
<feature type="transmembrane region" description="Helical" evidence="7">
    <location>
        <begin position="112"/>
        <end position="132"/>
    </location>
</feature>
<dbReference type="InterPro" id="IPR035906">
    <property type="entry name" value="MetI-like_sf"/>
</dbReference>
<comment type="subcellular location">
    <subcellularLocation>
        <location evidence="1 7">Cell membrane</location>
        <topology evidence="1 7">Multi-pass membrane protein</topology>
    </subcellularLocation>
</comment>
<proteinExistence type="inferred from homology"/>
<dbReference type="PANTHER" id="PTHR30193:SF41">
    <property type="entry name" value="DIACETYLCHITOBIOSE UPTAKE SYSTEM PERMEASE PROTEIN NGCF"/>
    <property type="match status" value="1"/>
</dbReference>
<dbReference type="Gene3D" id="1.10.3720.10">
    <property type="entry name" value="MetI-like"/>
    <property type="match status" value="1"/>
</dbReference>
<evidence type="ECO:0000256" key="6">
    <source>
        <dbReference type="ARBA" id="ARBA00023136"/>
    </source>
</evidence>
<evidence type="ECO:0000256" key="5">
    <source>
        <dbReference type="ARBA" id="ARBA00022989"/>
    </source>
</evidence>
<evidence type="ECO:0000313" key="10">
    <source>
        <dbReference type="Proteomes" id="UP000439752"/>
    </source>
</evidence>
<accession>A0A653I3C4</accession>
<keyword evidence="4 7" id="KW-0812">Transmembrane</keyword>
<dbReference type="EMBL" id="CABWKQ010000003">
    <property type="protein sequence ID" value="VWX33341.1"/>
    <property type="molecule type" value="Genomic_DNA"/>
</dbReference>
<evidence type="ECO:0000313" key="9">
    <source>
        <dbReference type="EMBL" id="VWX33341.1"/>
    </source>
</evidence>